<feature type="transmembrane region" description="Helical" evidence="6">
    <location>
        <begin position="12"/>
        <end position="32"/>
    </location>
</feature>
<evidence type="ECO:0000256" key="5">
    <source>
        <dbReference type="PROSITE-ProRule" id="PRU00339"/>
    </source>
</evidence>
<dbReference type="AlphaFoldDB" id="A0A369I013"/>
<evidence type="ECO:0000256" key="2">
    <source>
        <dbReference type="ARBA" id="ARBA00022692"/>
    </source>
</evidence>
<feature type="transmembrane region" description="Helical" evidence="6">
    <location>
        <begin position="226"/>
        <end position="244"/>
    </location>
</feature>
<dbReference type="InterPro" id="IPR007016">
    <property type="entry name" value="O-antigen_ligase-rel_domated"/>
</dbReference>
<keyword evidence="2 6" id="KW-0812">Transmembrane</keyword>
<feature type="transmembrane region" description="Helical" evidence="6">
    <location>
        <begin position="135"/>
        <end position="154"/>
    </location>
</feature>
<keyword evidence="3 6" id="KW-1133">Transmembrane helix</keyword>
<evidence type="ECO:0000259" key="7">
    <source>
        <dbReference type="Pfam" id="PF04932"/>
    </source>
</evidence>
<feature type="domain" description="O-antigen ligase-related" evidence="7">
    <location>
        <begin position="211"/>
        <end position="364"/>
    </location>
</feature>
<reference evidence="8 9" key="1">
    <citation type="submission" date="2018-07" db="EMBL/GenBank/DDBJ databases">
        <title>Genome analysis of Runella aurantiaca.</title>
        <authorList>
            <person name="Yang X."/>
        </authorList>
    </citation>
    <scope>NUCLEOTIDE SEQUENCE [LARGE SCALE GENOMIC DNA]</scope>
    <source>
        <strain evidence="8 9">YX9</strain>
    </source>
</reference>
<organism evidence="8 9">
    <name type="scientific">Runella aurantiaca</name>
    <dbReference type="NCBI Taxonomy" id="2282308"/>
    <lineage>
        <taxon>Bacteria</taxon>
        <taxon>Pseudomonadati</taxon>
        <taxon>Bacteroidota</taxon>
        <taxon>Cytophagia</taxon>
        <taxon>Cytophagales</taxon>
        <taxon>Spirosomataceae</taxon>
        <taxon>Runella</taxon>
    </lineage>
</organism>
<dbReference type="EMBL" id="QPIW01000046">
    <property type="protein sequence ID" value="RDB02352.1"/>
    <property type="molecule type" value="Genomic_DNA"/>
</dbReference>
<protein>
    <recommendedName>
        <fullName evidence="7">O-antigen ligase-related domain-containing protein</fullName>
    </recommendedName>
</protein>
<evidence type="ECO:0000256" key="4">
    <source>
        <dbReference type="ARBA" id="ARBA00023136"/>
    </source>
</evidence>
<evidence type="ECO:0000256" key="6">
    <source>
        <dbReference type="SAM" id="Phobius"/>
    </source>
</evidence>
<comment type="caution">
    <text evidence="8">The sequence shown here is derived from an EMBL/GenBank/DDBJ whole genome shotgun (WGS) entry which is preliminary data.</text>
</comment>
<dbReference type="Pfam" id="PF04932">
    <property type="entry name" value="Wzy_C"/>
    <property type="match status" value="1"/>
</dbReference>
<proteinExistence type="predicted"/>
<feature type="transmembrane region" description="Helical" evidence="6">
    <location>
        <begin position="74"/>
        <end position="93"/>
    </location>
</feature>
<dbReference type="PROSITE" id="PS50005">
    <property type="entry name" value="TPR"/>
    <property type="match status" value="1"/>
</dbReference>
<dbReference type="InterPro" id="IPR019734">
    <property type="entry name" value="TPR_rpt"/>
</dbReference>
<feature type="transmembrane region" description="Helical" evidence="6">
    <location>
        <begin position="253"/>
        <end position="270"/>
    </location>
</feature>
<feature type="transmembrane region" description="Helical" evidence="6">
    <location>
        <begin position="440"/>
        <end position="463"/>
    </location>
</feature>
<dbReference type="PANTHER" id="PTHR37422:SF13">
    <property type="entry name" value="LIPOPOLYSACCHARIDE BIOSYNTHESIS PROTEIN PA4999-RELATED"/>
    <property type="match status" value="1"/>
</dbReference>
<dbReference type="PANTHER" id="PTHR37422">
    <property type="entry name" value="TEICHURONIC ACID BIOSYNTHESIS PROTEIN TUAE"/>
    <property type="match status" value="1"/>
</dbReference>
<comment type="subcellular location">
    <subcellularLocation>
        <location evidence="1">Membrane</location>
        <topology evidence="1">Multi-pass membrane protein</topology>
    </subcellularLocation>
</comment>
<accession>A0A369I013</accession>
<feature type="transmembrane region" description="Helical" evidence="6">
    <location>
        <begin position="200"/>
        <end position="220"/>
    </location>
</feature>
<evidence type="ECO:0000313" key="9">
    <source>
        <dbReference type="Proteomes" id="UP000253141"/>
    </source>
</evidence>
<dbReference type="Proteomes" id="UP000253141">
    <property type="component" value="Unassembled WGS sequence"/>
</dbReference>
<feature type="transmembrane region" description="Helical" evidence="6">
    <location>
        <begin position="105"/>
        <end position="123"/>
    </location>
</feature>
<keyword evidence="9" id="KW-1185">Reference proteome</keyword>
<keyword evidence="5" id="KW-0802">TPR repeat</keyword>
<evidence type="ECO:0000256" key="3">
    <source>
        <dbReference type="ARBA" id="ARBA00022989"/>
    </source>
</evidence>
<feature type="transmembrane region" description="Helical" evidence="6">
    <location>
        <begin position="356"/>
        <end position="375"/>
    </location>
</feature>
<dbReference type="SUPFAM" id="SSF48452">
    <property type="entry name" value="TPR-like"/>
    <property type="match status" value="1"/>
</dbReference>
<feature type="transmembrane region" description="Helical" evidence="6">
    <location>
        <begin position="38"/>
        <end position="62"/>
    </location>
</feature>
<keyword evidence="4 6" id="KW-0472">Membrane</keyword>
<dbReference type="InterPro" id="IPR051533">
    <property type="entry name" value="WaaL-like"/>
</dbReference>
<name>A0A369I013_9BACT</name>
<evidence type="ECO:0000313" key="8">
    <source>
        <dbReference type="EMBL" id="RDB02352.1"/>
    </source>
</evidence>
<dbReference type="GO" id="GO:0016020">
    <property type="term" value="C:membrane"/>
    <property type="evidence" value="ECO:0007669"/>
    <property type="project" value="UniProtKB-SubCell"/>
</dbReference>
<dbReference type="OrthoDB" id="947847at2"/>
<feature type="repeat" description="TPR" evidence="5">
    <location>
        <begin position="575"/>
        <end position="608"/>
    </location>
</feature>
<dbReference type="Gene3D" id="1.25.40.10">
    <property type="entry name" value="Tetratricopeptide repeat domain"/>
    <property type="match status" value="1"/>
</dbReference>
<gene>
    <name evidence="8" type="ORF">DVG78_29190</name>
</gene>
<evidence type="ECO:0000256" key="1">
    <source>
        <dbReference type="ARBA" id="ARBA00004141"/>
    </source>
</evidence>
<feature type="transmembrane region" description="Helical" evidence="6">
    <location>
        <begin position="174"/>
        <end position="193"/>
    </location>
</feature>
<dbReference type="RefSeq" id="WP_114464541.1">
    <property type="nucleotide sequence ID" value="NZ_QPIW01000046.1"/>
</dbReference>
<sequence length="750" mass="85587">MPEVTPQTSSKVTSSSWIAFFLIALVAISPLIHSKTAIYGTIVHRTLFFWGITDMMLLVMCLKWKGPSIALDKSPLTTGIILHTFIVLIANLFGEDIRLNLFSNFERMMGFVNLVHLVGFYLFFSRASFIQKQWVYLIIIITLVTVYLCIFGLQEQDKFADKRIQSLLSNPMHFAGYLLTVFFILLLALEKTVYNIQSGLFKVGFAGIITALFLLIYTLLLTKTRSGILASGAGIITMIIAQIAQNKSNRKRLIVSLLLCLLIPCVLYVQREAPWVKNNDTLNRMTDISTQSKTVNTRLNLWKMALGGINDRPFWGWGQESFSYFYISHYTPNLHGAGFWYDSSHNFILDKLIQTGWLGLLTYLLVIIAFFYLIWHPKSRLSKWQKSVLSGYLVAYLAFLSFGFDSLVSLLGFFGLAAFVTKHIPYKAHFTTHLSSKSCLVLKIVISLLLLTVFKQFVILSFSTNRQLTSAYKQNEMEAMITQHEQTFQQALIGKYDAAVQYALKHNDVFQSGLPIETKNLYAQSANSILKNALDEHPNHPVLLSQAGFIQFSGISHSVGIETYRKLAQIAPKRQVNLLDLGIFYLQDSQFDNALAIFNQVHQLDTTYQVPIIYKAYLLMKQDKSSESIRLLKTVKTNVWVDYLHVLRVLFREANRLQELADFINQTPFDNRIVFKQDTYLQWAQIGAELNDKVQIRTAYNSYANHYLKNKTLKNEHELIAECVDLGLKASEGKIPVGTLTRYFNYFPGL</sequence>
<feature type="transmembrane region" description="Helical" evidence="6">
    <location>
        <begin position="396"/>
        <end position="420"/>
    </location>
</feature>
<dbReference type="InterPro" id="IPR011990">
    <property type="entry name" value="TPR-like_helical_dom_sf"/>
</dbReference>